<feature type="domain" description="HTH marR-type" evidence="1">
    <location>
        <begin position="15"/>
        <end position="144"/>
    </location>
</feature>
<reference evidence="2 3" key="1">
    <citation type="submission" date="2019-06" db="EMBL/GenBank/DDBJ databases">
        <title>Amycolatopsis alkalitolerans sp. nov., isolated from Gastrodia elata Blume.</title>
        <authorList>
            <person name="Narsing Rao M.P."/>
            <person name="Li W.J."/>
        </authorList>
    </citation>
    <scope>NUCLEOTIDE SEQUENCE [LARGE SCALE GENOMIC DNA]</scope>
    <source>
        <strain evidence="2 3">SYSUP0005</strain>
    </source>
</reference>
<organism evidence="2 3">
    <name type="scientific">Amycolatopsis alkalitolerans</name>
    <dbReference type="NCBI Taxonomy" id="2547244"/>
    <lineage>
        <taxon>Bacteria</taxon>
        <taxon>Bacillati</taxon>
        <taxon>Actinomycetota</taxon>
        <taxon>Actinomycetes</taxon>
        <taxon>Pseudonocardiales</taxon>
        <taxon>Pseudonocardiaceae</taxon>
        <taxon>Amycolatopsis</taxon>
    </lineage>
</organism>
<comment type="caution">
    <text evidence="2">The sequence shown here is derived from an EMBL/GenBank/DDBJ whole genome shotgun (WGS) entry which is preliminary data.</text>
</comment>
<dbReference type="SUPFAM" id="SSF46785">
    <property type="entry name" value="Winged helix' DNA-binding domain"/>
    <property type="match status" value="1"/>
</dbReference>
<dbReference type="GO" id="GO:0006950">
    <property type="term" value="P:response to stress"/>
    <property type="evidence" value="ECO:0007669"/>
    <property type="project" value="TreeGrafter"/>
</dbReference>
<evidence type="ECO:0000313" key="3">
    <source>
        <dbReference type="Proteomes" id="UP000305546"/>
    </source>
</evidence>
<sequence>MTGLGADQLAAYFTVTEVSSLLQQAVAEQLRDAGDLSPIQFEILAGLSAASDGARRMTDIADRIVYSRSGFTYQAGQLEQRGLIVRAPAKDDERSTVVSLTAAGRAVLDKVMAGHQELVRRLMFESMTDADLAALLRVLGPVRDRLRQEPPRSAKPRRSHRK</sequence>
<dbReference type="PANTHER" id="PTHR33164">
    <property type="entry name" value="TRANSCRIPTIONAL REGULATOR, MARR FAMILY"/>
    <property type="match status" value="1"/>
</dbReference>
<proteinExistence type="predicted"/>
<dbReference type="OrthoDB" id="3821431at2"/>
<dbReference type="InterPro" id="IPR036388">
    <property type="entry name" value="WH-like_DNA-bd_sf"/>
</dbReference>
<protein>
    <submittedName>
        <fullName evidence="2">MarR family transcriptional regulator</fullName>
    </submittedName>
</protein>
<dbReference type="InterPro" id="IPR036390">
    <property type="entry name" value="WH_DNA-bd_sf"/>
</dbReference>
<dbReference type="InterPro" id="IPR039422">
    <property type="entry name" value="MarR/SlyA-like"/>
</dbReference>
<dbReference type="PROSITE" id="PS50995">
    <property type="entry name" value="HTH_MARR_2"/>
    <property type="match status" value="1"/>
</dbReference>
<evidence type="ECO:0000313" key="2">
    <source>
        <dbReference type="EMBL" id="TNC27739.1"/>
    </source>
</evidence>
<dbReference type="Gene3D" id="1.10.10.10">
    <property type="entry name" value="Winged helix-like DNA-binding domain superfamily/Winged helix DNA-binding domain"/>
    <property type="match status" value="1"/>
</dbReference>
<dbReference type="RefSeq" id="WP_139096062.1">
    <property type="nucleotide sequence ID" value="NZ_VDFW01000005.1"/>
</dbReference>
<evidence type="ECO:0000259" key="1">
    <source>
        <dbReference type="PROSITE" id="PS50995"/>
    </source>
</evidence>
<dbReference type="Proteomes" id="UP000305546">
    <property type="component" value="Unassembled WGS sequence"/>
</dbReference>
<keyword evidence="3" id="KW-1185">Reference proteome</keyword>
<dbReference type="SMART" id="SM00347">
    <property type="entry name" value="HTH_MARR"/>
    <property type="match status" value="1"/>
</dbReference>
<gene>
    <name evidence="2" type="ORF">FG385_08460</name>
</gene>
<dbReference type="Pfam" id="PF12802">
    <property type="entry name" value="MarR_2"/>
    <property type="match status" value="1"/>
</dbReference>
<dbReference type="InterPro" id="IPR000835">
    <property type="entry name" value="HTH_MarR-typ"/>
</dbReference>
<accession>A0A5C4M7P9</accession>
<name>A0A5C4M7P9_9PSEU</name>
<dbReference type="EMBL" id="VDFW01000005">
    <property type="protein sequence ID" value="TNC27739.1"/>
    <property type="molecule type" value="Genomic_DNA"/>
</dbReference>
<dbReference type="PANTHER" id="PTHR33164:SF99">
    <property type="entry name" value="MARR FAMILY REGULATORY PROTEIN"/>
    <property type="match status" value="1"/>
</dbReference>
<dbReference type="AlphaFoldDB" id="A0A5C4M7P9"/>
<dbReference type="GO" id="GO:0003700">
    <property type="term" value="F:DNA-binding transcription factor activity"/>
    <property type="evidence" value="ECO:0007669"/>
    <property type="project" value="InterPro"/>
</dbReference>